<dbReference type="PANTHER" id="PTHR43130">
    <property type="entry name" value="ARAC-FAMILY TRANSCRIPTIONAL REGULATOR"/>
    <property type="match status" value="1"/>
</dbReference>
<keyword evidence="1" id="KW-0805">Transcription regulation</keyword>
<dbReference type="SUPFAM" id="SSF46689">
    <property type="entry name" value="Homeodomain-like"/>
    <property type="match status" value="2"/>
</dbReference>
<dbReference type="InterPro" id="IPR029062">
    <property type="entry name" value="Class_I_gatase-like"/>
</dbReference>
<dbReference type="SMART" id="SM00342">
    <property type="entry name" value="HTH_ARAC"/>
    <property type="match status" value="1"/>
</dbReference>
<dbReference type="SUPFAM" id="SSF52317">
    <property type="entry name" value="Class I glutamine amidotransferase-like"/>
    <property type="match status" value="1"/>
</dbReference>
<name>C9Y7U9_CURXX</name>
<evidence type="ECO:0000259" key="3">
    <source>
        <dbReference type="PROSITE" id="PS01124"/>
    </source>
</evidence>
<dbReference type="AlphaFoldDB" id="C9Y7U9"/>
<reference evidence="4" key="1">
    <citation type="journal article" date="2010" name="Nature">
        <title>The dynamic genome of Hydra.</title>
        <authorList>
            <person name="Chapman J.A."/>
            <person name="Kirkness E.F."/>
            <person name="Simakov O."/>
            <person name="Hampson S.E."/>
            <person name="Mitros T."/>
            <person name="Weinmaier T."/>
            <person name="Rattei T."/>
            <person name="Balasubramanian P.G."/>
            <person name="Borman J."/>
            <person name="Busam D."/>
            <person name="Disbennett K."/>
            <person name="Pfannkoch C."/>
            <person name="Sumin N."/>
            <person name="Sutton G."/>
            <person name="Viswanathan L."/>
            <person name="Walenz B."/>
            <person name="Goodstein D.M."/>
            <person name="Hellsten U."/>
            <person name="Kawashima T."/>
            <person name="Prochnik S.E."/>
            <person name="Putnam N.H."/>
            <person name="Shu S."/>
            <person name="Blumberg B."/>
            <person name="Dana C.E."/>
            <person name="Gee L."/>
            <person name="Kibler D.F."/>
            <person name="Law L."/>
            <person name="Lindgens D."/>
            <person name="Martinez D.E."/>
            <person name="Peng J."/>
            <person name="Wigge P.A."/>
            <person name="Bertulat B."/>
            <person name="Guder C."/>
            <person name="Nakamura Y."/>
            <person name="Ozbek S."/>
            <person name="Watanabe H."/>
            <person name="Khalturin K."/>
            <person name="Hemmrich G."/>
            <person name="Franke A."/>
            <person name="Augustin R."/>
            <person name="Fraune S."/>
            <person name="Hayakawa E."/>
            <person name="Hayakawa S."/>
            <person name="Hirose M."/>
            <person name="Hwang J."/>
            <person name="Ikeo K."/>
            <person name="Nishimiya-Fujisawa C."/>
            <person name="Ogura A."/>
            <person name="Takahashi T."/>
            <person name="Steinmetz P.R."/>
            <person name="Zhang X."/>
            <person name="Aufschnaiter R."/>
            <person name="Eder M.K."/>
            <person name="Gorny A.K."/>
            <person name="Salvenmoser W."/>
            <person name="Heimberg A.M."/>
            <person name="Wheeler B.M."/>
            <person name="Peterson K.J."/>
            <person name="Boettger A."/>
            <person name="Tischler P."/>
            <person name="Wolf A."/>
            <person name="Gojobori T."/>
            <person name="Remington K.A."/>
            <person name="Strausberg R.L."/>
            <person name="Venter J."/>
            <person name="Technau U."/>
            <person name="Hobmayer B."/>
            <person name="Bosch T.C."/>
            <person name="Holstein T.W."/>
            <person name="Fujisawa T."/>
            <person name="Bode H.R."/>
            <person name="David C.N."/>
            <person name="Rokhsar D.S."/>
            <person name="Steele R.E."/>
        </authorList>
    </citation>
    <scope>NUCLEOTIDE SEQUENCE</scope>
</reference>
<evidence type="ECO:0000256" key="2">
    <source>
        <dbReference type="ARBA" id="ARBA00023163"/>
    </source>
</evidence>
<keyword evidence="2" id="KW-0804">Transcription</keyword>
<dbReference type="Pfam" id="PF01965">
    <property type="entry name" value="DJ-1_PfpI"/>
    <property type="match status" value="1"/>
</dbReference>
<protein>
    <recommendedName>
        <fullName evidence="3">HTH araC/xylS-type domain-containing protein</fullName>
    </recommendedName>
</protein>
<dbReference type="Gene3D" id="3.40.50.880">
    <property type="match status" value="1"/>
</dbReference>
<sequence>MEHLRGHRLPRLGSHLAGLWLVDAPHVPLRDQPGRAVHTAGAGGRLDHGLAGVRRGLASGALCRWRAVDGGLAVQCIRWTLDDALDGACTAIPERWMNDAVLHIYLVLTPNVLMLDYAGPAEALRMARDMGAPIVLHACGPQNDIPTSLGTGLSGLEALPATLPARSLVLVVGNSNEVVDYATPEARSVVQWLRAVPQSGTRMASICSGALLLAQAGCLDGRHCTTHHTLIADLQALAPSAQVVSDRIFVDDGGVLTSAGITTGIDLALYLIEQEAGAELAARVARRLVMYQRRGTHDPQMSPWLAHRNHMHPAVHRAQDSIAREPQRNWSLADLADVACVSPRHLSRLFAQHTGISVVVYQQQLRIARAKDLLARQGLSVERVAEACGFASARDLRRVWRKYEAGSPASARVAD</sequence>
<dbReference type="PROSITE" id="PS01124">
    <property type="entry name" value="HTH_ARAC_FAMILY_2"/>
    <property type="match status" value="1"/>
</dbReference>
<dbReference type="Gene3D" id="1.10.10.60">
    <property type="entry name" value="Homeodomain-like"/>
    <property type="match status" value="2"/>
</dbReference>
<accession>C9Y7U9</accession>
<dbReference type="Pfam" id="PF12833">
    <property type="entry name" value="HTH_18"/>
    <property type="match status" value="1"/>
</dbReference>
<feature type="domain" description="HTH araC/xylS-type" evidence="3">
    <location>
        <begin position="316"/>
        <end position="414"/>
    </location>
</feature>
<dbReference type="EMBL" id="FN543104">
    <property type="protein sequence ID" value="CBA27382.1"/>
    <property type="molecule type" value="Genomic_DNA"/>
</dbReference>
<proteinExistence type="predicted"/>
<evidence type="ECO:0000313" key="4">
    <source>
        <dbReference type="EMBL" id="CBA27382.1"/>
    </source>
</evidence>
<dbReference type="InterPro" id="IPR009057">
    <property type="entry name" value="Homeodomain-like_sf"/>
</dbReference>
<dbReference type="GO" id="GO:0003700">
    <property type="term" value="F:DNA-binding transcription factor activity"/>
    <property type="evidence" value="ECO:0007669"/>
    <property type="project" value="InterPro"/>
</dbReference>
<dbReference type="InterPro" id="IPR052158">
    <property type="entry name" value="INH-QAR"/>
</dbReference>
<dbReference type="InterPro" id="IPR018060">
    <property type="entry name" value="HTH_AraC"/>
</dbReference>
<dbReference type="PANTHER" id="PTHR43130:SF3">
    <property type="entry name" value="HTH-TYPE TRANSCRIPTIONAL REGULATOR RV1931C"/>
    <property type="match status" value="1"/>
</dbReference>
<dbReference type="GO" id="GO:0043565">
    <property type="term" value="F:sequence-specific DNA binding"/>
    <property type="evidence" value="ECO:0007669"/>
    <property type="project" value="InterPro"/>
</dbReference>
<organism evidence="4">
    <name type="scientific">Curvibacter symbiont subsp. Hydra magnipapillata</name>
    <dbReference type="NCBI Taxonomy" id="667019"/>
    <lineage>
        <taxon>Bacteria</taxon>
        <taxon>Pseudomonadati</taxon>
        <taxon>Pseudomonadota</taxon>
        <taxon>Betaproteobacteria</taxon>
        <taxon>Burkholderiales</taxon>
        <taxon>Comamonadaceae</taxon>
        <taxon>Curvibacter</taxon>
    </lineage>
</organism>
<gene>
    <name evidence="4" type="ORF">Csp_A02000</name>
</gene>
<evidence type="ECO:0000256" key="1">
    <source>
        <dbReference type="ARBA" id="ARBA00023015"/>
    </source>
</evidence>
<dbReference type="InterPro" id="IPR002818">
    <property type="entry name" value="DJ-1/PfpI"/>
</dbReference>
<dbReference type="CDD" id="cd03137">
    <property type="entry name" value="GATase1_AraC_1"/>
    <property type="match status" value="1"/>
</dbReference>